<gene>
    <name evidence="11" type="ORF">RsY01_1282</name>
</gene>
<feature type="domain" description="LcnD-like C-terminal" evidence="10">
    <location>
        <begin position="319"/>
        <end position="407"/>
    </location>
</feature>
<evidence type="ECO:0000256" key="4">
    <source>
        <dbReference type="ARBA" id="ARBA00022989"/>
    </source>
</evidence>
<keyword evidence="4 7" id="KW-1133">Transmembrane helix</keyword>
<dbReference type="InterPro" id="IPR050739">
    <property type="entry name" value="MFP"/>
</dbReference>
<dbReference type="OrthoDB" id="2237368at2"/>
<keyword evidence="5 7" id="KW-0472">Membrane</keyword>
<protein>
    <recommendedName>
        <fullName evidence="13">Bacteriocin secretion accessory protein</fullName>
    </recommendedName>
</protein>
<dbReference type="InterPro" id="IPR058794">
    <property type="entry name" value="HB_LcnD"/>
</dbReference>
<dbReference type="PANTHER" id="PTHR30386">
    <property type="entry name" value="MEMBRANE FUSION SUBUNIT OF EMRAB-TOLC MULTIDRUG EFFLUX PUMP"/>
    <property type="match status" value="1"/>
</dbReference>
<dbReference type="InterPro" id="IPR058786">
    <property type="entry name" value="BSH_LcnD"/>
</dbReference>
<evidence type="ECO:0000313" key="12">
    <source>
        <dbReference type="Proteomes" id="UP000218689"/>
    </source>
</evidence>
<feature type="domain" description="LcnD-like long helical bundle" evidence="8">
    <location>
        <begin position="196"/>
        <end position="275"/>
    </location>
</feature>
<accession>A0A224XDL6</accession>
<evidence type="ECO:0000256" key="6">
    <source>
        <dbReference type="SAM" id="Coils"/>
    </source>
</evidence>
<feature type="transmembrane region" description="Helical" evidence="7">
    <location>
        <begin position="21"/>
        <end position="41"/>
    </location>
</feature>
<evidence type="ECO:0000256" key="3">
    <source>
        <dbReference type="ARBA" id="ARBA00022692"/>
    </source>
</evidence>
<feature type="coiled-coil region" evidence="6">
    <location>
        <begin position="250"/>
        <end position="277"/>
    </location>
</feature>
<feature type="domain" description="LcnD-like long helical bundle" evidence="8">
    <location>
        <begin position="100"/>
        <end position="189"/>
    </location>
</feature>
<evidence type="ECO:0000256" key="5">
    <source>
        <dbReference type="ARBA" id="ARBA00023136"/>
    </source>
</evidence>
<dbReference type="InterPro" id="IPR058795">
    <property type="entry name" value="LcnD_C"/>
</dbReference>
<sequence>MNQQLFESAEFYKRRYGNFSVYLIIPTFLLLTFLMIFSVFAKKEITIQSVGEIAPMRSIAKIQSTSDNTIIENKVINNQVVKKGQTLITYSGTITDSEINKISAQMAQVDKQIANLETLKQGIDTGTQTFAETDEFGYQSTLDNHLTQIDLTSKEFEKANADIGNQNATVASTQGALITEIDNLSQKIDCKRSKRDNEKDSDKRELLTQEIEQLDSSLSSLNTQVASSGGYRTLDNSLAAKLDNLKTSQLATADKVLVELKASRQELAQNLILAQETQKNNKLVAQESGIIRLDTENKNKKIIPTGTTIAEIMPSITDETKLEVDYYVDSSALTGLKIGQKIRFTSDKKLSDQLVMTGRIKEIAKSATPVEGKNFFLIKAEIYPKDKERQQLIYGMQGRISSIIDQKTFFNYYKDKIFSDK</sequence>
<evidence type="ECO:0000259" key="8">
    <source>
        <dbReference type="Pfam" id="PF25887"/>
    </source>
</evidence>
<keyword evidence="3 7" id="KW-0812">Transmembrane</keyword>
<evidence type="ECO:0000256" key="2">
    <source>
        <dbReference type="ARBA" id="ARBA00009477"/>
    </source>
</evidence>
<evidence type="ECO:0000259" key="9">
    <source>
        <dbReference type="Pfam" id="PF25935"/>
    </source>
</evidence>
<keyword evidence="12" id="KW-1185">Reference proteome</keyword>
<dbReference type="PANTHER" id="PTHR30386:SF26">
    <property type="entry name" value="TRANSPORT PROTEIN COMB"/>
    <property type="match status" value="1"/>
</dbReference>
<comment type="caution">
    <text evidence="11">The sequence shown here is derived from an EMBL/GenBank/DDBJ whole genome shotgun (WGS) entry which is preliminary data.</text>
</comment>
<proteinExistence type="inferred from homology"/>
<dbReference type="AlphaFoldDB" id="A0A224XDL6"/>
<dbReference type="RefSeq" id="WP_094784730.1">
    <property type="nucleotide sequence ID" value="NZ_BEDT01000003.1"/>
</dbReference>
<dbReference type="GO" id="GO:0016020">
    <property type="term" value="C:membrane"/>
    <property type="evidence" value="ECO:0007669"/>
    <property type="project" value="UniProtKB-SubCell"/>
</dbReference>
<comment type="subcellular location">
    <subcellularLocation>
        <location evidence="1">Membrane</location>
        <topology evidence="1">Single-pass membrane protein</topology>
    </subcellularLocation>
</comment>
<dbReference type="EMBL" id="BEDT01000003">
    <property type="protein sequence ID" value="GAX47681.1"/>
    <property type="molecule type" value="Genomic_DNA"/>
</dbReference>
<dbReference type="Pfam" id="PF25940">
    <property type="entry name" value="LcnD_C"/>
    <property type="match status" value="1"/>
</dbReference>
<organism evidence="11 12">
    <name type="scientific">Pseudolactococcus reticulitermitis</name>
    <dbReference type="NCBI Taxonomy" id="2025039"/>
    <lineage>
        <taxon>Bacteria</taxon>
        <taxon>Bacillati</taxon>
        <taxon>Bacillota</taxon>
        <taxon>Bacilli</taxon>
        <taxon>Lactobacillales</taxon>
        <taxon>Streptococcaceae</taxon>
        <taxon>Pseudolactococcus</taxon>
    </lineage>
</organism>
<dbReference type="Gene3D" id="2.40.30.170">
    <property type="match status" value="1"/>
</dbReference>
<keyword evidence="6" id="KW-0175">Coiled coil</keyword>
<evidence type="ECO:0000313" key="11">
    <source>
        <dbReference type="EMBL" id="GAX47681.1"/>
    </source>
</evidence>
<evidence type="ECO:0008006" key="13">
    <source>
        <dbReference type="Google" id="ProtNLM"/>
    </source>
</evidence>
<feature type="domain" description="LcnD-like barrel-sandwich hybrid" evidence="9">
    <location>
        <begin position="59"/>
        <end position="314"/>
    </location>
</feature>
<reference evidence="12" key="1">
    <citation type="submission" date="2017-08" db="EMBL/GenBank/DDBJ databases">
        <title>Draft genome sequence of Lactococcus sp. strain Rs-Y01, isolated from the gut of the lower termite Reticulitermes speratus.</title>
        <authorList>
            <person name="Ohkuma M."/>
            <person name="Yuki M."/>
        </authorList>
    </citation>
    <scope>NUCLEOTIDE SEQUENCE [LARGE SCALE GENOMIC DNA]</scope>
    <source>
        <strain evidence="12">Rs-Y01</strain>
    </source>
</reference>
<dbReference type="Pfam" id="PF25935">
    <property type="entry name" value="BSH_LcnD"/>
    <property type="match status" value="1"/>
</dbReference>
<dbReference type="Pfam" id="PF25887">
    <property type="entry name" value="HB_LcnD"/>
    <property type="match status" value="2"/>
</dbReference>
<dbReference type="Proteomes" id="UP000218689">
    <property type="component" value="Unassembled WGS sequence"/>
</dbReference>
<evidence type="ECO:0000259" key="10">
    <source>
        <dbReference type="Pfam" id="PF25940"/>
    </source>
</evidence>
<name>A0A224XDL6_9LACT</name>
<comment type="similarity">
    <text evidence="2">Belongs to the membrane fusion protein (MFP) (TC 8.A.1) family.</text>
</comment>
<evidence type="ECO:0000256" key="1">
    <source>
        <dbReference type="ARBA" id="ARBA00004167"/>
    </source>
</evidence>
<evidence type="ECO:0000256" key="7">
    <source>
        <dbReference type="SAM" id="Phobius"/>
    </source>
</evidence>